<dbReference type="RefSeq" id="WP_189573337.1">
    <property type="nucleotide sequence ID" value="NZ_BMXI01000019.1"/>
</dbReference>
<dbReference type="PANTHER" id="PTHR30349:SF41">
    <property type="entry name" value="INTEGRASE_RECOMBINASE PROTEIN MJ0367-RELATED"/>
    <property type="match status" value="1"/>
</dbReference>
<feature type="domain" description="Core-binding (CB)" evidence="7">
    <location>
        <begin position="102"/>
        <end position="192"/>
    </location>
</feature>
<organism evidence="8 9">
    <name type="scientific">Roseibacillus persicicus</name>
    <dbReference type="NCBI Taxonomy" id="454148"/>
    <lineage>
        <taxon>Bacteria</taxon>
        <taxon>Pseudomonadati</taxon>
        <taxon>Verrucomicrobiota</taxon>
        <taxon>Verrucomicrobiia</taxon>
        <taxon>Verrucomicrobiales</taxon>
        <taxon>Verrucomicrobiaceae</taxon>
        <taxon>Roseibacillus</taxon>
    </lineage>
</organism>
<evidence type="ECO:0000313" key="9">
    <source>
        <dbReference type="Proteomes" id="UP000644507"/>
    </source>
</evidence>
<evidence type="ECO:0000259" key="7">
    <source>
        <dbReference type="PROSITE" id="PS51900"/>
    </source>
</evidence>
<dbReference type="InterPro" id="IPR013762">
    <property type="entry name" value="Integrase-like_cat_sf"/>
</dbReference>
<dbReference type="SUPFAM" id="SSF56349">
    <property type="entry name" value="DNA breaking-rejoining enzymes"/>
    <property type="match status" value="1"/>
</dbReference>
<dbReference type="AlphaFoldDB" id="A0A918WPZ9"/>
<evidence type="ECO:0000256" key="4">
    <source>
        <dbReference type="ARBA" id="ARBA00023172"/>
    </source>
</evidence>
<dbReference type="GO" id="GO:0003677">
    <property type="term" value="F:DNA binding"/>
    <property type="evidence" value="ECO:0007669"/>
    <property type="project" value="UniProtKB-UniRule"/>
</dbReference>
<evidence type="ECO:0000256" key="2">
    <source>
        <dbReference type="ARBA" id="ARBA00022908"/>
    </source>
</evidence>
<dbReference type="InterPro" id="IPR044068">
    <property type="entry name" value="CB"/>
</dbReference>
<dbReference type="InterPro" id="IPR002104">
    <property type="entry name" value="Integrase_catalytic"/>
</dbReference>
<dbReference type="GO" id="GO:0015074">
    <property type="term" value="P:DNA integration"/>
    <property type="evidence" value="ECO:0007669"/>
    <property type="project" value="UniProtKB-KW"/>
</dbReference>
<proteinExistence type="inferred from homology"/>
<comment type="caution">
    <text evidence="8">The sequence shown here is derived from an EMBL/GenBank/DDBJ whole genome shotgun (WGS) entry which is preliminary data.</text>
</comment>
<evidence type="ECO:0008006" key="10">
    <source>
        <dbReference type="Google" id="ProtNLM"/>
    </source>
</evidence>
<dbReference type="InterPro" id="IPR050090">
    <property type="entry name" value="Tyrosine_recombinase_XerCD"/>
</dbReference>
<evidence type="ECO:0000256" key="5">
    <source>
        <dbReference type="PROSITE-ProRule" id="PRU01248"/>
    </source>
</evidence>
<accession>A0A918WPZ9</accession>
<dbReference type="PROSITE" id="PS51898">
    <property type="entry name" value="TYR_RECOMBINASE"/>
    <property type="match status" value="1"/>
</dbReference>
<keyword evidence="4" id="KW-0233">DNA recombination</keyword>
<dbReference type="Gene3D" id="1.10.443.10">
    <property type="entry name" value="Intergrase catalytic core"/>
    <property type="match status" value="1"/>
</dbReference>
<dbReference type="InterPro" id="IPR010998">
    <property type="entry name" value="Integrase_recombinase_N"/>
</dbReference>
<dbReference type="Pfam" id="PF13102">
    <property type="entry name" value="Phage_int_SAM_5"/>
    <property type="match status" value="1"/>
</dbReference>
<dbReference type="Pfam" id="PF00589">
    <property type="entry name" value="Phage_integrase"/>
    <property type="match status" value="1"/>
</dbReference>
<dbReference type="PROSITE" id="PS51900">
    <property type="entry name" value="CB"/>
    <property type="match status" value="1"/>
</dbReference>
<comment type="similarity">
    <text evidence="1">Belongs to the 'phage' integrase family.</text>
</comment>
<feature type="domain" description="Tyr recombinase" evidence="6">
    <location>
        <begin position="214"/>
        <end position="396"/>
    </location>
</feature>
<keyword evidence="3 5" id="KW-0238">DNA-binding</keyword>
<name>A0A918WPZ9_9BACT</name>
<sequence length="404" mass="45693">MASIFKRKQSPVFYAAFKGADGKRVYRSTGTKVKREAQAIAVEWEKEEDKLRKSYSSKHRVVAEIVAEIKRLANEGELTEAHARKAVSDIYQHYSGQELKISSIKEWLWEWSKTHSPTESFAATESRNRSIRHVLEALGKKADKRLDLITTEDLEEVKAWLAVQKARGGRTVKKSTQNHKLGHLRGAFREAFDRGKISRNVAAPIKNFPPTDSEIIGEFDHEELVALINAAEGEWKAGIILAAHTGLRRENIIRLKWTEVALSERKLHVRLVKQRDGKKPKVGSIPLTTDAFNAVSRQVGKNETYVFDELSKLKGSDPNNRFNKIMAEAKVPKRKTLQGGIEVKRSFHSLRHTFTSLLANRDIAPEIRQELTGHTSSEIHQIYTHLGDEVLRDAIGKLPSLSNS</sequence>
<dbReference type="Gene3D" id="1.10.150.130">
    <property type="match status" value="1"/>
</dbReference>
<reference evidence="8" key="1">
    <citation type="journal article" date="2014" name="Int. J. Syst. Evol. Microbiol.">
        <title>Complete genome sequence of Corynebacterium casei LMG S-19264T (=DSM 44701T), isolated from a smear-ripened cheese.</title>
        <authorList>
            <consortium name="US DOE Joint Genome Institute (JGI-PGF)"/>
            <person name="Walter F."/>
            <person name="Albersmeier A."/>
            <person name="Kalinowski J."/>
            <person name="Ruckert C."/>
        </authorList>
    </citation>
    <scope>NUCLEOTIDE SEQUENCE</scope>
    <source>
        <strain evidence="8">KCTC 12988</strain>
    </source>
</reference>
<dbReference type="EMBL" id="BMXI01000019">
    <property type="protein sequence ID" value="GHC65175.1"/>
    <property type="molecule type" value="Genomic_DNA"/>
</dbReference>
<evidence type="ECO:0000259" key="6">
    <source>
        <dbReference type="PROSITE" id="PS51898"/>
    </source>
</evidence>
<gene>
    <name evidence="8" type="ORF">GCM10007100_36120</name>
</gene>
<protein>
    <recommendedName>
        <fullName evidence="10">Tyr recombinase domain-containing protein</fullName>
    </recommendedName>
</protein>
<keyword evidence="2" id="KW-0229">DNA integration</keyword>
<dbReference type="Proteomes" id="UP000644507">
    <property type="component" value="Unassembled WGS sequence"/>
</dbReference>
<evidence type="ECO:0000313" key="8">
    <source>
        <dbReference type="EMBL" id="GHC65175.1"/>
    </source>
</evidence>
<reference evidence="8" key="2">
    <citation type="submission" date="2020-09" db="EMBL/GenBank/DDBJ databases">
        <authorList>
            <person name="Sun Q."/>
            <person name="Kim S."/>
        </authorList>
    </citation>
    <scope>NUCLEOTIDE SEQUENCE</scope>
    <source>
        <strain evidence="8">KCTC 12988</strain>
    </source>
</reference>
<keyword evidence="9" id="KW-1185">Reference proteome</keyword>
<dbReference type="PANTHER" id="PTHR30349">
    <property type="entry name" value="PHAGE INTEGRASE-RELATED"/>
    <property type="match status" value="1"/>
</dbReference>
<dbReference type="InterPro" id="IPR011010">
    <property type="entry name" value="DNA_brk_join_enz"/>
</dbReference>
<evidence type="ECO:0000256" key="1">
    <source>
        <dbReference type="ARBA" id="ARBA00008857"/>
    </source>
</evidence>
<dbReference type="GO" id="GO:0006310">
    <property type="term" value="P:DNA recombination"/>
    <property type="evidence" value="ECO:0007669"/>
    <property type="project" value="UniProtKB-KW"/>
</dbReference>
<dbReference type="InterPro" id="IPR025269">
    <property type="entry name" value="SAM-like_dom"/>
</dbReference>
<evidence type="ECO:0000256" key="3">
    <source>
        <dbReference type="ARBA" id="ARBA00023125"/>
    </source>
</evidence>